<accession>A0AAV1ZXP5</accession>
<evidence type="ECO:0000256" key="3">
    <source>
        <dbReference type="ARBA" id="ARBA00022692"/>
    </source>
</evidence>
<dbReference type="Proteomes" id="UP001497382">
    <property type="component" value="Unassembled WGS sequence"/>
</dbReference>
<sequence length="92" mass="10852">MALRLFFIQRATFSKLCTDELLNKSLSAHKINSPSLLWMSTKREATHRPNTLEKYLLVWMKKYPSVAEVPKYVTWTELQDIRFSTLFSGSYF</sequence>
<evidence type="ECO:0000256" key="2">
    <source>
        <dbReference type="ARBA" id="ARBA00007363"/>
    </source>
</evidence>
<evidence type="ECO:0000313" key="6">
    <source>
        <dbReference type="EMBL" id="CAL1276646.1"/>
    </source>
</evidence>
<reference evidence="6 7" key="1">
    <citation type="submission" date="2024-04" db="EMBL/GenBank/DDBJ databases">
        <authorList>
            <person name="Rising A."/>
            <person name="Reimegard J."/>
            <person name="Sonavane S."/>
            <person name="Akerstrom W."/>
            <person name="Nylinder S."/>
            <person name="Hedman E."/>
            <person name="Kallberg Y."/>
        </authorList>
    </citation>
    <scope>NUCLEOTIDE SEQUENCE [LARGE SCALE GENOMIC DNA]</scope>
</reference>
<comment type="caution">
    <text evidence="6">The sequence shown here is derived from an EMBL/GenBank/DDBJ whole genome shotgun (WGS) entry which is preliminary data.</text>
</comment>
<comment type="similarity">
    <text evidence="2">Belongs to the UPF0389 family.</text>
</comment>
<name>A0AAV1ZXP5_9ARAC</name>
<evidence type="ECO:0000256" key="5">
    <source>
        <dbReference type="ARBA" id="ARBA00023136"/>
    </source>
</evidence>
<keyword evidence="7" id="KW-1185">Reference proteome</keyword>
<organism evidence="6 7">
    <name type="scientific">Larinioides sclopetarius</name>
    <dbReference type="NCBI Taxonomy" id="280406"/>
    <lineage>
        <taxon>Eukaryota</taxon>
        <taxon>Metazoa</taxon>
        <taxon>Ecdysozoa</taxon>
        <taxon>Arthropoda</taxon>
        <taxon>Chelicerata</taxon>
        <taxon>Arachnida</taxon>
        <taxon>Araneae</taxon>
        <taxon>Araneomorphae</taxon>
        <taxon>Entelegynae</taxon>
        <taxon>Araneoidea</taxon>
        <taxon>Araneidae</taxon>
        <taxon>Larinioides</taxon>
    </lineage>
</organism>
<keyword evidence="5" id="KW-0472">Membrane</keyword>
<comment type="subcellular location">
    <subcellularLocation>
        <location evidence="1">Membrane</location>
        <topology evidence="1">Single-pass membrane protein</topology>
    </subcellularLocation>
</comment>
<keyword evidence="4" id="KW-1133">Transmembrane helix</keyword>
<protein>
    <submittedName>
        <fullName evidence="6">Uncharacterized protein</fullName>
    </submittedName>
</protein>
<dbReference type="GO" id="GO:0016020">
    <property type="term" value="C:membrane"/>
    <property type="evidence" value="ECO:0007669"/>
    <property type="project" value="UniProtKB-SubCell"/>
</dbReference>
<gene>
    <name evidence="6" type="ORF">LARSCL_LOCUS8776</name>
</gene>
<evidence type="ECO:0000313" key="7">
    <source>
        <dbReference type="Proteomes" id="UP001497382"/>
    </source>
</evidence>
<proteinExistence type="inferred from homology"/>
<dbReference type="EMBL" id="CAXIEN010000095">
    <property type="protein sequence ID" value="CAL1276646.1"/>
    <property type="molecule type" value="Genomic_DNA"/>
</dbReference>
<evidence type="ECO:0000256" key="1">
    <source>
        <dbReference type="ARBA" id="ARBA00004167"/>
    </source>
</evidence>
<dbReference type="InterPro" id="IPR009432">
    <property type="entry name" value="DUF1075"/>
</dbReference>
<evidence type="ECO:0000256" key="4">
    <source>
        <dbReference type="ARBA" id="ARBA00022989"/>
    </source>
</evidence>
<keyword evidence="3" id="KW-0812">Transmembrane</keyword>
<dbReference type="Pfam" id="PF06388">
    <property type="entry name" value="DUF1075"/>
    <property type="match status" value="1"/>
</dbReference>
<dbReference type="AlphaFoldDB" id="A0AAV1ZXP5"/>